<feature type="domain" description="Gfo/Idh/MocA-like oxidoreductase N-terminal" evidence="1">
    <location>
        <begin position="5"/>
        <end position="134"/>
    </location>
</feature>
<proteinExistence type="predicted"/>
<evidence type="ECO:0000313" key="3">
    <source>
        <dbReference type="EMBL" id="KKN92967.1"/>
    </source>
</evidence>
<gene>
    <name evidence="3" type="ORF">LCGC14_0202660</name>
</gene>
<comment type="caution">
    <text evidence="3">The sequence shown here is derived from an EMBL/GenBank/DDBJ whole genome shotgun (WGS) entry which is preliminary data.</text>
</comment>
<reference evidence="3" key="1">
    <citation type="journal article" date="2015" name="Nature">
        <title>Complex archaea that bridge the gap between prokaryotes and eukaryotes.</title>
        <authorList>
            <person name="Spang A."/>
            <person name="Saw J.H."/>
            <person name="Jorgensen S.L."/>
            <person name="Zaremba-Niedzwiedzka K."/>
            <person name="Martijn J."/>
            <person name="Lind A.E."/>
            <person name="van Eijk R."/>
            <person name="Schleper C."/>
            <person name="Guy L."/>
            <person name="Ettema T.J."/>
        </authorList>
    </citation>
    <scope>NUCLEOTIDE SEQUENCE</scope>
</reference>
<dbReference type="SUPFAM" id="SSF55347">
    <property type="entry name" value="Glyceraldehyde-3-phosphate dehydrogenase-like, C-terminal domain"/>
    <property type="match status" value="1"/>
</dbReference>
<organism evidence="3">
    <name type="scientific">marine sediment metagenome</name>
    <dbReference type="NCBI Taxonomy" id="412755"/>
    <lineage>
        <taxon>unclassified sequences</taxon>
        <taxon>metagenomes</taxon>
        <taxon>ecological metagenomes</taxon>
    </lineage>
</organism>
<dbReference type="Pfam" id="PF22725">
    <property type="entry name" value="GFO_IDH_MocA_C3"/>
    <property type="match status" value="1"/>
</dbReference>
<dbReference type="Pfam" id="PF01408">
    <property type="entry name" value="GFO_IDH_MocA"/>
    <property type="match status" value="1"/>
</dbReference>
<dbReference type="SUPFAM" id="SSF51735">
    <property type="entry name" value="NAD(P)-binding Rossmann-fold domains"/>
    <property type="match status" value="1"/>
</dbReference>
<evidence type="ECO:0008006" key="4">
    <source>
        <dbReference type="Google" id="ProtNLM"/>
    </source>
</evidence>
<dbReference type="Gene3D" id="3.40.50.720">
    <property type="entry name" value="NAD(P)-binding Rossmann-like Domain"/>
    <property type="match status" value="1"/>
</dbReference>
<dbReference type="PANTHER" id="PTHR43708:SF3">
    <property type="entry name" value="OXIDOREDUCTASE"/>
    <property type="match status" value="1"/>
</dbReference>
<dbReference type="PANTHER" id="PTHR43708">
    <property type="entry name" value="CONSERVED EXPRESSED OXIDOREDUCTASE (EUROFUNG)"/>
    <property type="match status" value="1"/>
</dbReference>
<sequence>MSKLNWGMVGGGAGSQIGPAHRLGAGLDGAFAFTAGALDHVPDAGRAYAQSLGIAPDRAYGDWREMLEGERGRDDRVDLVTVATPNATHYEITKAFLEAGFHVLCEKPMTMTVEEGEEIVRTARATGRICAVNYGYTGYSLVRHMRAMVARGDLGRVRLVVAEFAHGHHANAADADNPRVRWRYDPAQAGVSAQFADCGIHALHMASFVTGQEVETLSADFASCIDSRTLEDDAMVNFRMDGGAVGRLWTSSVAIGRQHGLTLQVFGESGGLRWAQEQPNQLYWTPLGGRVQTIERGEAGLSPEADRASRVTIGHAEGMPLAFANIYADLAEIIRAEKEVRSPDPAAGLYPRAEDGLRSMAAVHGAVASSGRQGAWVDARPPMFRVPLPQAV</sequence>
<dbReference type="InterPro" id="IPR055170">
    <property type="entry name" value="GFO_IDH_MocA-like_dom"/>
</dbReference>
<dbReference type="AlphaFoldDB" id="A0A0F9UZQ1"/>
<feature type="domain" description="GFO/IDH/MocA-like oxidoreductase" evidence="2">
    <location>
        <begin position="142"/>
        <end position="272"/>
    </location>
</feature>
<evidence type="ECO:0000259" key="1">
    <source>
        <dbReference type="Pfam" id="PF01408"/>
    </source>
</evidence>
<dbReference type="InterPro" id="IPR036291">
    <property type="entry name" value="NAD(P)-bd_dom_sf"/>
</dbReference>
<evidence type="ECO:0000259" key="2">
    <source>
        <dbReference type="Pfam" id="PF22725"/>
    </source>
</evidence>
<dbReference type="EMBL" id="LAZR01000090">
    <property type="protein sequence ID" value="KKN92967.1"/>
    <property type="molecule type" value="Genomic_DNA"/>
</dbReference>
<dbReference type="Gene3D" id="3.30.360.10">
    <property type="entry name" value="Dihydrodipicolinate Reductase, domain 2"/>
    <property type="match status" value="1"/>
</dbReference>
<accession>A0A0F9UZQ1</accession>
<protein>
    <recommendedName>
        <fullName evidence="4">Gfo/Idh/MocA-like oxidoreductase N-terminal domain-containing protein</fullName>
    </recommendedName>
</protein>
<dbReference type="InterPro" id="IPR000683">
    <property type="entry name" value="Gfo/Idh/MocA-like_OxRdtase_N"/>
</dbReference>
<dbReference type="GO" id="GO:0000166">
    <property type="term" value="F:nucleotide binding"/>
    <property type="evidence" value="ECO:0007669"/>
    <property type="project" value="InterPro"/>
</dbReference>
<name>A0A0F9UZQ1_9ZZZZ</name>
<dbReference type="InterPro" id="IPR051317">
    <property type="entry name" value="Gfo/Idh/MocA_oxidoreduct"/>
</dbReference>